<dbReference type="RefSeq" id="WP_089711569.1">
    <property type="nucleotide sequence ID" value="NZ_QCYL01000005.1"/>
</dbReference>
<keyword evidence="6" id="KW-1185">Reference proteome</keyword>
<evidence type="ECO:0000256" key="1">
    <source>
        <dbReference type="ARBA" id="ARBA00022801"/>
    </source>
</evidence>
<evidence type="ECO:0000313" key="6">
    <source>
        <dbReference type="Proteomes" id="UP000242818"/>
    </source>
</evidence>
<dbReference type="PANTHER" id="PTHR48081:SF6">
    <property type="entry name" value="PEPTIDASE S9 PROLYL OLIGOPEPTIDASE CATALYTIC DOMAIN-CONTAINING PROTEIN"/>
    <property type="match status" value="1"/>
</dbReference>
<dbReference type="EMBL" id="FMAR01000005">
    <property type="protein sequence ID" value="SCC29685.1"/>
    <property type="molecule type" value="Genomic_DNA"/>
</dbReference>
<evidence type="ECO:0000256" key="2">
    <source>
        <dbReference type="SAM" id="MobiDB-lite"/>
    </source>
</evidence>
<dbReference type="OrthoDB" id="9794725at2"/>
<gene>
    <name evidence="5" type="ORF">GA0116948_105231</name>
</gene>
<dbReference type="Proteomes" id="UP000242818">
    <property type="component" value="Unassembled WGS sequence"/>
</dbReference>
<feature type="chain" id="PRO_5008690449" evidence="3">
    <location>
        <begin position="21"/>
        <end position="330"/>
    </location>
</feature>
<sequence>MYPKTCALLFMLCTSLKIHAQIFDTPLYTTGIPNATGHYTADSWTKDYSEVRMVSKPYMLILSPKQHKMLTSAVIIFPGGGYSSEVFEREGKAIGMELVKQNVTAFIVRYRLPDSATMLNPAIGPIQDAQQAVQLVRAEAKNLLLDPDRIGVMGFSAGGHLAAMAGTQFDSVYAPRLDGSSVRPDFMILVYPVISMKDPLAHADSRKRLLGASPSEALEAQFSNELHVTDKTPPTYLIYAKDDDMVSPRNSTVFYQQLKMHGVDAHIEALEHGGHGFAGRIPAEQWMKNLFAWMRQSGWILDMAPEDLEPDAAPTPPQVPATTPAKEVAL</sequence>
<feature type="signal peptide" evidence="3">
    <location>
        <begin position="1"/>
        <end position="20"/>
    </location>
</feature>
<dbReference type="GO" id="GO:0016787">
    <property type="term" value="F:hydrolase activity"/>
    <property type="evidence" value="ECO:0007669"/>
    <property type="project" value="UniProtKB-KW"/>
</dbReference>
<accession>A0A1C4DE78</accession>
<proteinExistence type="predicted"/>
<dbReference type="Pfam" id="PF20434">
    <property type="entry name" value="BD-FAE"/>
    <property type="match status" value="1"/>
</dbReference>
<dbReference type="STRING" id="1335309.GA0116948_105231"/>
<evidence type="ECO:0000313" key="5">
    <source>
        <dbReference type="EMBL" id="SCC29685.1"/>
    </source>
</evidence>
<keyword evidence="1" id="KW-0378">Hydrolase</keyword>
<organism evidence="5 6">
    <name type="scientific">Chitinophaga costaii</name>
    <dbReference type="NCBI Taxonomy" id="1335309"/>
    <lineage>
        <taxon>Bacteria</taxon>
        <taxon>Pseudomonadati</taxon>
        <taxon>Bacteroidota</taxon>
        <taxon>Chitinophagia</taxon>
        <taxon>Chitinophagales</taxon>
        <taxon>Chitinophagaceae</taxon>
        <taxon>Chitinophaga</taxon>
    </lineage>
</organism>
<evidence type="ECO:0000259" key="4">
    <source>
        <dbReference type="Pfam" id="PF20434"/>
    </source>
</evidence>
<protein>
    <submittedName>
        <fullName evidence="5">Acetyl esterase/lipase</fullName>
    </submittedName>
</protein>
<feature type="region of interest" description="Disordered" evidence="2">
    <location>
        <begin position="306"/>
        <end position="330"/>
    </location>
</feature>
<evidence type="ECO:0000256" key="3">
    <source>
        <dbReference type="SAM" id="SignalP"/>
    </source>
</evidence>
<feature type="compositionally biased region" description="Low complexity" evidence="2">
    <location>
        <begin position="320"/>
        <end position="330"/>
    </location>
</feature>
<dbReference type="SUPFAM" id="SSF53474">
    <property type="entry name" value="alpha/beta-Hydrolases"/>
    <property type="match status" value="1"/>
</dbReference>
<reference evidence="5 6" key="1">
    <citation type="submission" date="2016-08" db="EMBL/GenBank/DDBJ databases">
        <authorList>
            <person name="Seilhamer J.J."/>
        </authorList>
    </citation>
    <scope>NUCLEOTIDE SEQUENCE [LARGE SCALE GENOMIC DNA]</scope>
    <source>
        <strain evidence="5 6">A37T2</strain>
    </source>
</reference>
<name>A0A1C4DE78_9BACT</name>
<feature type="domain" description="BD-FAE-like" evidence="4">
    <location>
        <begin position="61"/>
        <end position="258"/>
    </location>
</feature>
<dbReference type="AlphaFoldDB" id="A0A1C4DE78"/>
<dbReference type="PANTHER" id="PTHR48081">
    <property type="entry name" value="AB HYDROLASE SUPERFAMILY PROTEIN C4A8.06C"/>
    <property type="match status" value="1"/>
</dbReference>
<dbReference type="InterPro" id="IPR029058">
    <property type="entry name" value="AB_hydrolase_fold"/>
</dbReference>
<keyword evidence="3" id="KW-0732">Signal</keyword>
<dbReference type="InterPro" id="IPR049492">
    <property type="entry name" value="BD-FAE-like_dom"/>
</dbReference>
<dbReference type="InterPro" id="IPR050300">
    <property type="entry name" value="GDXG_lipolytic_enzyme"/>
</dbReference>
<dbReference type="Gene3D" id="3.40.50.1820">
    <property type="entry name" value="alpha/beta hydrolase"/>
    <property type="match status" value="1"/>
</dbReference>